<evidence type="ECO:0000256" key="2">
    <source>
        <dbReference type="ARBA" id="ARBA00022571"/>
    </source>
</evidence>
<feature type="domain" description="Semialdehyde dehydrogenase NAD-binding" evidence="9">
    <location>
        <begin position="2"/>
        <end position="141"/>
    </location>
</feature>
<dbReference type="FunFam" id="3.30.360.10:FF:000014">
    <property type="entry name" value="N-acetyl-gamma-glutamyl-phosphate reductase"/>
    <property type="match status" value="1"/>
</dbReference>
<keyword evidence="12" id="KW-1185">Reference proteome</keyword>
<dbReference type="SUPFAM" id="SSF55347">
    <property type="entry name" value="Glyceraldehyde-3-phosphate dehydrogenase-like, C-terminal domain"/>
    <property type="match status" value="1"/>
</dbReference>
<dbReference type="NCBIfam" id="TIGR01850">
    <property type="entry name" value="argC"/>
    <property type="match status" value="1"/>
</dbReference>
<dbReference type="Pfam" id="PF22698">
    <property type="entry name" value="Semialdhyde_dhC_1"/>
    <property type="match status" value="1"/>
</dbReference>
<feature type="active site" evidence="7 8">
    <location>
        <position position="149"/>
    </location>
</feature>
<dbReference type="GO" id="GO:0051287">
    <property type="term" value="F:NAD binding"/>
    <property type="evidence" value="ECO:0007669"/>
    <property type="project" value="InterPro"/>
</dbReference>
<evidence type="ECO:0000256" key="6">
    <source>
        <dbReference type="ARBA" id="ARBA00050557"/>
    </source>
</evidence>
<evidence type="ECO:0000313" key="12">
    <source>
        <dbReference type="Proteomes" id="UP000180175"/>
    </source>
</evidence>
<comment type="pathway">
    <text evidence="1 7">Amino-acid biosynthesis; L-arginine biosynthesis; N(2)-acetyl-L-ornithine from L-glutamate: step 3/4.</text>
</comment>
<dbReference type="CDD" id="cd23934">
    <property type="entry name" value="AGPR_1_C"/>
    <property type="match status" value="1"/>
</dbReference>
<evidence type="ECO:0000313" key="10">
    <source>
        <dbReference type="EMBL" id="OIJ08378.1"/>
    </source>
</evidence>
<comment type="similarity">
    <text evidence="7">Belongs to the NAGSA dehydrogenase family. Type 1 subfamily.</text>
</comment>
<reference evidence="11" key="4">
    <citation type="submission" date="2020-10" db="EMBL/GenBank/DDBJ databases">
        <authorList>
            <person name="Bassil N.M."/>
            <person name="Lloyd J.R."/>
        </authorList>
    </citation>
    <scope>NUCLEOTIDE SEQUENCE</scope>
    <source>
        <strain evidence="11">NB2006</strain>
    </source>
</reference>
<dbReference type="InterPro" id="IPR050085">
    <property type="entry name" value="AGPR"/>
</dbReference>
<reference evidence="10 12" key="1">
    <citation type="submission" date="2016-10" db="EMBL/GenBank/DDBJ databases">
        <title>Draft genome sequences of four alkaliphilic bacteria belonging to the Anaerobacillus genus.</title>
        <authorList>
            <person name="Bassil N.M."/>
            <person name="Lloyd J.R."/>
        </authorList>
    </citation>
    <scope>NUCLEOTIDE SEQUENCE [LARGE SCALE GENOMIC DNA]</scope>
    <source>
        <strain evidence="10 12">NB2006</strain>
    </source>
</reference>
<evidence type="ECO:0000256" key="3">
    <source>
        <dbReference type="ARBA" id="ARBA00022605"/>
    </source>
</evidence>
<keyword evidence="4 7" id="KW-0521">NADP</keyword>
<dbReference type="GO" id="GO:0070401">
    <property type="term" value="F:NADP+ binding"/>
    <property type="evidence" value="ECO:0007669"/>
    <property type="project" value="InterPro"/>
</dbReference>
<dbReference type="SUPFAM" id="SSF51735">
    <property type="entry name" value="NAD(P)-binding Rossmann-fold domains"/>
    <property type="match status" value="1"/>
</dbReference>
<comment type="subcellular location">
    <subcellularLocation>
        <location evidence="7">Cytoplasm</location>
    </subcellularLocation>
</comment>
<dbReference type="RefSeq" id="WP_071318565.1">
    <property type="nucleotide sequence ID" value="NZ_CP063356.2"/>
</dbReference>
<evidence type="ECO:0000256" key="7">
    <source>
        <dbReference type="HAMAP-Rule" id="MF_00150"/>
    </source>
</evidence>
<sequence length="345" mass="38180">MRVAIIGATGYGGAELVRILHQHTAISEYTLYSSSQAEVAISDSYPHLTTISNQKLQSINIEEMSKNSDVVFMATPSGISGELTPSFLENGVKVIDLSGDFRFNDPDVYETWYKKASAPREVLEKAVYGLTELNREQIKNARLIANPGCYPTATVLGLFPLLKNVAVDLDTIIIDAKSGVSGAGRKANIGTSYCEINENFRIYKVNEHQHIPEIEQTLKLANSNLGPIKFNTHLVPMTRGIMATIYCKPLCKISEKTLRELYQHQYDNDRFVRVRKMGEYPATKEVYGSNYCDIGITFDERTGWITIVSVIDNLIKGAAGQAVQNLNVMLGIDEGTGLYGPPVFP</sequence>
<dbReference type="UniPathway" id="UPA00068">
    <property type="reaction ID" value="UER00108"/>
</dbReference>
<evidence type="ECO:0000259" key="9">
    <source>
        <dbReference type="SMART" id="SM00859"/>
    </source>
</evidence>
<evidence type="ECO:0000256" key="5">
    <source>
        <dbReference type="ARBA" id="ARBA00023002"/>
    </source>
</evidence>
<dbReference type="InterPro" id="IPR000706">
    <property type="entry name" value="AGPR_type-1"/>
</dbReference>
<dbReference type="Gene3D" id="3.40.50.720">
    <property type="entry name" value="NAD(P)-binding Rossmann-like Domain"/>
    <property type="match status" value="1"/>
</dbReference>
<comment type="catalytic activity">
    <reaction evidence="6 7">
        <text>N-acetyl-L-glutamate 5-semialdehyde + phosphate + NADP(+) = N-acetyl-L-glutamyl 5-phosphate + NADPH + H(+)</text>
        <dbReference type="Rhea" id="RHEA:21588"/>
        <dbReference type="ChEBI" id="CHEBI:15378"/>
        <dbReference type="ChEBI" id="CHEBI:29123"/>
        <dbReference type="ChEBI" id="CHEBI:43474"/>
        <dbReference type="ChEBI" id="CHEBI:57783"/>
        <dbReference type="ChEBI" id="CHEBI:57936"/>
        <dbReference type="ChEBI" id="CHEBI:58349"/>
        <dbReference type="EC" id="1.2.1.38"/>
    </reaction>
</comment>
<evidence type="ECO:0000256" key="4">
    <source>
        <dbReference type="ARBA" id="ARBA00022857"/>
    </source>
</evidence>
<dbReference type="HAMAP" id="MF_00150">
    <property type="entry name" value="ArgC_type1"/>
    <property type="match status" value="1"/>
</dbReference>
<keyword evidence="3 7" id="KW-0028">Amino-acid biosynthesis</keyword>
<name>A0A1S2L7B8_9BACI</name>
<dbReference type="InterPro" id="IPR000534">
    <property type="entry name" value="Semialdehyde_DH_NAD-bd"/>
</dbReference>
<keyword evidence="7" id="KW-0963">Cytoplasm</keyword>
<dbReference type="InterPro" id="IPR036291">
    <property type="entry name" value="NAD(P)-bd_dom_sf"/>
</dbReference>
<keyword evidence="2 7" id="KW-0055">Arginine biosynthesis</keyword>
<dbReference type="AlphaFoldDB" id="A0A1S2L7B8"/>
<dbReference type="EMBL" id="LQXD01000162">
    <property type="protein sequence ID" value="OIJ08378.1"/>
    <property type="molecule type" value="Genomic_DNA"/>
</dbReference>
<dbReference type="EC" id="1.2.1.38" evidence="7"/>
<dbReference type="Gene3D" id="3.30.360.10">
    <property type="entry name" value="Dihydrodipicolinate Reductase, domain 2"/>
    <property type="match status" value="1"/>
</dbReference>
<dbReference type="PANTHER" id="PTHR32338">
    <property type="entry name" value="N-ACETYL-GAMMA-GLUTAMYL-PHOSPHATE REDUCTASE, CHLOROPLASTIC-RELATED-RELATED"/>
    <property type="match status" value="1"/>
</dbReference>
<evidence type="ECO:0000313" key="11">
    <source>
        <dbReference type="EMBL" id="QOY34133.1"/>
    </source>
</evidence>
<reference evidence="11 12" key="3">
    <citation type="journal article" date="2019" name="Int. J. Syst. Evol. Microbiol.">
        <title>Anaerobacillus isosaccharinicus sp. nov., an alkaliphilic bacterium which degrades isosaccharinic acid.</title>
        <authorList>
            <person name="Bassil N.M."/>
            <person name="Lloyd J.R."/>
        </authorList>
    </citation>
    <scope>NUCLEOTIDE SEQUENCE [LARGE SCALE GENOMIC DNA]</scope>
    <source>
        <strain evidence="11 12">NB2006</strain>
    </source>
</reference>
<dbReference type="CDD" id="cd17895">
    <property type="entry name" value="AGPR_1_N"/>
    <property type="match status" value="1"/>
</dbReference>
<protein>
    <recommendedName>
        <fullName evidence="7">N-acetyl-gamma-glutamyl-phosphate reductase</fullName>
        <shortName evidence="7">AGPR</shortName>
        <ecNumber evidence="7">1.2.1.38</ecNumber>
    </recommendedName>
    <alternativeName>
        <fullName evidence="7">N-acetyl-glutamate semialdehyde dehydrogenase</fullName>
        <shortName evidence="7">NAGSA dehydrogenase</shortName>
    </alternativeName>
</protein>
<keyword evidence="5 7" id="KW-0560">Oxidoreductase</keyword>
<dbReference type="OrthoDB" id="9801289at2"/>
<proteinExistence type="inferred from homology"/>
<gene>
    <name evidence="7" type="primary">argC</name>
    <name evidence="11" type="ORF">AWH56_015480</name>
    <name evidence="10" type="ORF">AWH56_19185</name>
</gene>
<dbReference type="InterPro" id="IPR058924">
    <property type="entry name" value="AGPR_dimerisation_dom"/>
</dbReference>
<dbReference type="GO" id="GO:0003942">
    <property type="term" value="F:N-acetyl-gamma-glutamyl-phosphate reductase activity"/>
    <property type="evidence" value="ECO:0007669"/>
    <property type="project" value="UniProtKB-UniRule"/>
</dbReference>
<dbReference type="PROSITE" id="PS01224">
    <property type="entry name" value="ARGC"/>
    <property type="match status" value="1"/>
</dbReference>
<reference evidence="11 12" key="2">
    <citation type="journal article" date="2017" name="Genome Announc.">
        <title>Draft Genome Sequences of Four Alkaliphilic Bacteria Belonging to the Anaerobacillus Genus.</title>
        <authorList>
            <person name="Bassil N.M."/>
            <person name="Lloyd J.R."/>
        </authorList>
    </citation>
    <scope>NUCLEOTIDE SEQUENCE [LARGE SCALE GENOMIC DNA]</scope>
    <source>
        <strain evidence="11 12">NB2006</strain>
    </source>
</reference>
<dbReference type="InterPro" id="IPR023013">
    <property type="entry name" value="AGPR_AS"/>
</dbReference>
<dbReference type="SMART" id="SM00859">
    <property type="entry name" value="Semialdhyde_dh"/>
    <property type="match status" value="1"/>
</dbReference>
<dbReference type="EMBL" id="CP063356">
    <property type="protein sequence ID" value="QOY34133.1"/>
    <property type="molecule type" value="Genomic_DNA"/>
</dbReference>
<dbReference type="Pfam" id="PF01118">
    <property type="entry name" value="Semialdhyde_dh"/>
    <property type="match status" value="1"/>
</dbReference>
<dbReference type="Proteomes" id="UP000180175">
    <property type="component" value="Chromosome"/>
</dbReference>
<evidence type="ECO:0000256" key="8">
    <source>
        <dbReference type="PROSITE-ProRule" id="PRU10010"/>
    </source>
</evidence>
<dbReference type="PANTHER" id="PTHR32338:SF10">
    <property type="entry name" value="N-ACETYL-GAMMA-GLUTAMYL-PHOSPHATE REDUCTASE, CHLOROPLASTIC-RELATED"/>
    <property type="match status" value="1"/>
</dbReference>
<dbReference type="GO" id="GO:0006526">
    <property type="term" value="P:L-arginine biosynthetic process"/>
    <property type="evidence" value="ECO:0007669"/>
    <property type="project" value="UniProtKB-UniRule"/>
</dbReference>
<dbReference type="GO" id="GO:0005737">
    <property type="term" value="C:cytoplasm"/>
    <property type="evidence" value="ECO:0007669"/>
    <property type="project" value="UniProtKB-SubCell"/>
</dbReference>
<dbReference type="KEGG" id="aia:AWH56_015480"/>
<organism evidence="10 12">
    <name type="scientific">Anaerobacillus isosaccharinicus</name>
    <dbReference type="NCBI Taxonomy" id="1532552"/>
    <lineage>
        <taxon>Bacteria</taxon>
        <taxon>Bacillati</taxon>
        <taxon>Bacillota</taxon>
        <taxon>Bacilli</taxon>
        <taxon>Bacillales</taxon>
        <taxon>Bacillaceae</taxon>
        <taxon>Anaerobacillus</taxon>
    </lineage>
</organism>
<evidence type="ECO:0000256" key="1">
    <source>
        <dbReference type="ARBA" id="ARBA00004862"/>
    </source>
</evidence>
<comment type="function">
    <text evidence="7">Catalyzes the NADPH-dependent reduction of N-acetyl-5-glutamyl phosphate to yield N-acetyl-L-glutamate 5-semialdehyde.</text>
</comment>
<accession>A0A1S2L7B8</accession>